<dbReference type="PANTHER" id="PTHR15440:SF0">
    <property type="entry name" value="PROTEIN XRP2"/>
    <property type="match status" value="1"/>
</dbReference>
<dbReference type="AlphaFoldDB" id="A0A4Z1SLF5"/>
<dbReference type="Proteomes" id="UP000315496">
    <property type="component" value="Chromosome 5"/>
</dbReference>
<organism evidence="4 5">
    <name type="scientific">Giardia muris</name>
    <dbReference type="NCBI Taxonomy" id="5742"/>
    <lineage>
        <taxon>Eukaryota</taxon>
        <taxon>Metamonada</taxon>
        <taxon>Diplomonadida</taxon>
        <taxon>Hexamitidae</taxon>
        <taxon>Giardiinae</taxon>
        <taxon>Giardia</taxon>
    </lineage>
</organism>
<evidence type="ECO:0000256" key="2">
    <source>
        <dbReference type="ARBA" id="ARBA00022741"/>
    </source>
</evidence>
<evidence type="ECO:0000259" key="3">
    <source>
        <dbReference type="PROSITE" id="PS51329"/>
    </source>
</evidence>
<dbReference type="GO" id="GO:0006892">
    <property type="term" value="P:post-Golgi vesicle-mediated transport"/>
    <property type="evidence" value="ECO:0007669"/>
    <property type="project" value="TreeGrafter"/>
</dbReference>
<comment type="caution">
    <text evidence="4">The sequence shown here is derived from an EMBL/GenBank/DDBJ whole genome shotgun (WGS) entry which is preliminary data.</text>
</comment>
<dbReference type="GO" id="GO:0005929">
    <property type="term" value="C:cilium"/>
    <property type="evidence" value="ECO:0007669"/>
    <property type="project" value="TreeGrafter"/>
</dbReference>
<sequence length="414" mass="45999">MQCCFRKHVVPLETQATGPQVLTVRQRFNEVIFPEGLFNGLNASSMEMGTGVKPAREAMLLDGLKETLIWRGPDSLRGTELRVSDCTDCLIVLLDFVGTVTVDACRRCCFVLLAVGQSTFLRDCVDCRFAISTSQLRTRGVHSCSLFLHCATDPVIESSTHLFLAPFLLILHSKYRSTLDKVLLTLSTYALRAHEKAGISPLVTRFERVYDFTPGSTENYRIVMRPSRSTGYERPPLLLLPDAYASNPVLQTPLPPGTLADEGLPPISCGLCYSLYLPINSAYRNIFGEEECFLWIPFQLASTSSHEHSAFIQELERIALWWSALVYFALAQDGLHLRQVVSSPAGKPGLRESPGFLLLYSCQNNGIQRLTEAVRRLRELDPSLPEAEPISGPELLAANDVVRSWEAAMQPTSS</sequence>
<dbReference type="GO" id="GO:1990075">
    <property type="term" value="C:periciliary membrane compartment"/>
    <property type="evidence" value="ECO:0007669"/>
    <property type="project" value="TreeGrafter"/>
</dbReference>
<keyword evidence="5" id="KW-1185">Reference proteome</keyword>
<dbReference type="Pfam" id="PF07986">
    <property type="entry name" value="TBCC"/>
    <property type="match status" value="1"/>
</dbReference>
<dbReference type="InterPro" id="IPR017901">
    <property type="entry name" value="C-CAP_CF_C-like"/>
</dbReference>
<evidence type="ECO:0000313" key="4">
    <source>
        <dbReference type="EMBL" id="TNJ26476.1"/>
    </source>
</evidence>
<reference evidence="4 5" key="1">
    <citation type="submission" date="2019-05" db="EMBL/GenBank/DDBJ databases">
        <title>The compact genome of Giardia muris reveals important steps in the evolution of intestinal protozoan parasites.</title>
        <authorList>
            <person name="Xu F."/>
            <person name="Jimenez-Gonzalez A."/>
            <person name="Einarsson E."/>
            <person name="Astvaldsson A."/>
            <person name="Peirasmaki D."/>
            <person name="Eckmann L."/>
            <person name="Andersson J.O."/>
            <person name="Svard S.G."/>
            <person name="Jerlstrom-Hultqvist J."/>
        </authorList>
    </citation>
    <scope>NUCLEOTIDE SEQUENCE [LARGE SCALE GENOMIC DNA]</scope>
    <source>
        <strain evidence="4 5">Roberts-Thomson</strain>
    </source>
</reference>
<keyword evidence="2" id="KW-0547">Nucleotide-binding</keyword>
<dbReference type="InterPro" id="IPR012945">
    <property type="entry name" value="Tubulin-bd_cofactor_C_dom"/>
</dbReference>
<feature type="domain" description="C-CAP/cofactor C-like" evidence="3">
    <location>
        <begin position="54"/>
        <end position="214"/>
    </location>
</feature>
<dbReference type="InterPro" id="IPR006599">
    <property type="entry name" value="CARP_motif"/>
</dbReference>
<dbReference type="VEuPathDB" id="GiardiaDB:GMRT_13940"/>
<dbReference type="GO" id="GO:0000166">
    <property type="term" value="F:nucleotide binding"/>
    <property type="evidence" value="ECO:0007669"/>
    <property type="project" value="UniProtKB-KW"/>
</dbReference>
<dbReference type="Gene3D" id="2.160.20.70">
    <property type="match status" value="1"/>
</dbReference>
<dbReference type="SMART" id="SM00673">
    <property type="entry name" value="CARP"/>
    <property type="match status" value="2"/>
</dbReference>
<dbReference type="PROSITE" id="PS51329">
    <property type="entry name" value="C_CAP_COFACTOR_C"/>
    <property type="match status" value="1"/>
</dbReference>
<dbReference type="GO" id="GO:0005096">
    <property type="term" value="F:GTPase activator activity"/>
    <property type="evidence" value="ECO:0007669"/>
    <property type="project" value="InterPro"/>
</dbReference>
<proteinExistence type="inferred from homology"/>
<dbReference type="PANTHER" id="PTHR15440">
    <property type="entry name" value="XRP2 PROTEIN"/>
    <property type="match status" value="1"/>
</dbReference>
<gene>
    <name evidence="4" type="ORF">GMRT_13940</name>
</gene>
<comment type="similarity">
    <text evidence="1">Belongs to the TBCC family.</text>
</comment>
<dbReference type="InterPro" id="IPR016098">
    <property type="entry name" value="CAP/MinC_C"/>
</dbReference>
<name>A0A4Z1SLF5_GIAMU</name>
<accession>A0A4Z1SLF5</accession>
<evidence type="ECO:0000256" key="1">
    <source>
        <dbReference type="ARBA" id="ARBA00008848"/>
    </source>
</evidence>
<evidence type="ECO:0000313" key="5">
    <source>
        <dbReference type="Proteomes" id="UP000315496"/>
    </source>
</evidence>
<protein>
    <submittedName>
        <fullName evidence="4">Tubulin binding cofactor C</fullName>
    </submittedName>
</protein>
<dbReference type="InterPro" id="IPR039093">
    <property type="entry name" value="XRP2"/>
</dbReference>
<dbReference type="OrthoDB" id="194775at2759"/>
<dbReference type="EMBL" id="VDLU01000005">
    <property type="protein sequence ID" value="TNJ26476.1"/>
    <property type="molecule type" value="Genomic_DNA"/>
</dbReference>